<accession>A0A833RKI0</accession>
<evidence type="ECO:0000256" key="4">
    <source>
        <dbReference type="PIRSR" id="PIRSR602124-2"/>
    </source>
</evidence>
<gene>
    <name evidence="5" type="ORF">FCM35_KLT00236</name>
</gene>
<name>A0A833RKI0_9POAL</name>
<dbReference type="Pfam" id="PF01215">
    <property type="entry name" value="COX5B"/>
    <property type="match status" value="1"/>
</dbReference>
<reference evidence="5" key="1">
    <citation type="submission" date="2020-01" db="EMBL/GenBank/DDBJ databases">
        <title>Genome sequence of Kobresia littledalei, the first chromosome-level genome in the family Cyperaceae.</title>
        <authorList>
            <person name="Qu G."/>
        </authorList>
    </citation>
    <scope>NUCLEOTIDE SEQUENCE</scope>
    <source>
        <strain evidence="5">C.B.Clarke</strain>
        <tissue evidence="5">Leaf</tissue>
    </source>
</reference>
<feature type="binding site" evidence="4">
    <location>
        <position position="133"/>
    </location>
    <ligand>
        <name>Zn(2+)</name>
        <dbReference type="ChEBI" id="CHEBI:29105"/>
    </ligand>
</feature>
<dbReference type="EMBL" id="SWLB01000001">
    <property type="protein sequence ID" value="KAF3341598.1"/>
    <property type="molecule type" value="Genomic_DNA"/>
</dbReference>
<dbReference type="PROSITE" id="PS51359">
    <property type="entry name" value="COX5B_2"/>
    <property type="match status" value="1"/>
</dbReference>
<dbReference type="GO" id="GO:0005740">
    <property type="term" value="C:mitochondrial envelope"/>
    <property type="evidence" value="ECO:0007669"/>
    <property type="project" value="InterPro"/>
</dbReference>
<dbReference type="Proteomes" id="UP000623129">
    <property type="component" value="Unassembled WGS sequence"/>
</dbReference>
<dbReference type="GO" id="GO:0045277">
    <property type="term" value="C:respiratory chain complex IV"/>
    <property type="evidence" value="ECO:0007669"/>
    <property type="project" value="InterPro"/>
</dbReference>
<dbReference type="GO" id="GO:0046872">
    <property type="term" value="F:metal ion binding"/>
    <property type="evidence" value="ECO:0007669"/>
    <property type="project" value="UniProtKB-KW"/>
</dbReference>
<feature type="binding site" evidence="4">
    <location>
        <position position="106"/>
    </location>
    <ligand>
        <name>Zn(2+)</name>
        <dbReference type="ChEBI" id="CHEBI:29105"/>
    </ligand>
</feature>
<feature type="binding site" evidence="4">
    <location>
        <position position="115"/>
    </location>
    <ligand>
        <name>Zn(2+)</name>
        <dbReference type="ChEBI" id="CHEBI:29105"/>
    </ligand>
</feature>
<dbReference type="Gene3D" id="2.60.11.10">
    <property type="entry name" value="Cytochrome c oxidase, subunit Vb"/>
    <property type="match status" value="1"/>
</dbReference>
<dbReference type="InterPro" id="IPR036972">
    <property type="entry name" value="Cyt_c_oxidase_su5b_sf"/>
</dbReference>
<dbReference type="OrthoDB" id="10249250at2759"/>
<dbReference type="GO" id="GO:0006123">
    <property type="term" value="P:mitochondrial electron transport, cytochrome c to oxygen"/>
    <property type="evidence" value="ECO:0007669"/>
    <property type="project" value="InterPro"/>
</dbReference>
<keyword evidence="1 4" id="KW-0479">Metal-binding</keyword>
<sequence>MWRRLACQLRPIAASRSAAASASGSALLVRPAIASVPALSFSSLAGEIKKSVEDVLPIATGLEREEIEAELQGWKRFDVEAPSGPFGTKEAPAIIKSHYNKRLVGCPGGEGEDEHDVVWFWLEKGKPHECPVCTQYFMLGVIGNGGDLEGHSDNEHEH</sequence>
<feature type="binding site" evidence="4">
    <location>
        <position position="130"/>
    </location>
    <ligand>
        <name>Zn(2+)</name>
        <dbReference type="ChEBI" id="CHEBI:29105"/>
    </ligand>
</feature>
<organism evidence="5 6">
    <name type="scientific">Carex littledalei</name>
    <dbReference type="NCBI Taxonomy" id="544730"/>
    <lineage>
        <taxon>Eukaryota</taxon>
        <taxon>Viridiplantae</taxon>
        <taxon>Streptophyta</taxon>
        <taxon>Embryophyta</taxon>
        <taxon>Tracheophyta</taxon>
        <taxon>Spermatophyta</taxon>
        <taxon>Magnoliopsida</taxon>
        <taxon>Liliopsida</taxon>
        <taxon>Poales</taxon>
        <taxon>Cyperaceae</taxon>
        <taxon>Cyperoideae</taxon>
        <taxon>Cariceae</taxon>
        <taxon>Carex</taxon>
        <taxon>Carex subgen. Euthyceras</taxon>
    </lineage>
</organism>
<dbReference type="AlphaFoldDB" id="A0A833RKI0"/>
<evidence type="ECO:0000313" key="6">
    <source>
        <dbReference type="Proteomes" id="UP000623129"/>
    </source>
</evidence>
<comment type="caution">
    <text evidence="5">The sequence shown here is derived from an EMBL/GenBank/DDBJ whole genome shotgun (WGS) entry which is preliminary data.</text>
</comment>
<dbReference type="SUPFAM" id="SSF57802">
    <property type="entry name" value="Rubredoxin-like"/>
    <property type="match status" value="1"/>
</dbReference>
<dbReference type="PANTHER" id="PTHR10122:SF0">
    <property type="entry name" value="CYTOCHROME C OXIDASE SUBUNIT 5B, ISOFORM A-RELATED"/>
    <property type="match status" value="1"/>
</dbReference>
<protein>
    <submittedName>
        <fullName evidence="5">Putative cytochrome c oxidase subunit 5b-like protein</fullName>
    </submittedName>
</protein>
<evidence type="ECO:0000256" key="2">
    <source>
        <dbReference type="ARBA" id="ARBA00022833"/>
    </source>
</evidence>
<evidence type="ECO:0000256" key="1">
    <source>
        <dbReference type="ARBA" id="ARBA00022723"/>
    </source>
</evidence>
<keyword evidence="6" id="KW-1185">Reference proteome</keyword>
<keyword evidence="2 4" id="KW-0862">Zinc</keyword>
<proteinExistence type="inferred from homology"/>
<dbReference type="FunFam" id="2.60.11.10:FF:000002">
    <property type="entry name" value="Cytochrome c oxidase subunit Vb"/>
    <property type="match status" value="1"/>
</dbReference>
<dbReference type="CDD" id="cd00924">
    <property type="entry name" value="Cyt_c_Oxidase_Vb"/>
    <property type="match status" value="1"/>
</dbReference>
<evidence type="ECO:0000256" key="3">
    <source>
        <dbReference type="ARBA" id="ARBA00061018"/>
    </source>
</evidence>
<dbReference type="PANTHER" id="PTHR10122">
    <property type="entry name" value="CYTOCHROME C OXIDASE SUBUNIT 5B, MITOCHONDRIAL"/>
    <property type="match status" value="1"/>
</dbReference>
<comment type="similarity">
    <text evidence="3">Belongs to the cytochrome c oxidase subunit 5B (TC 3.D.4.11) family.</text>
</comment>
<evidence type="ECO:0000313" key="5">
    <source>
        <dbReference type="EMBL" id="KAF3341598.1"/>
    </source>
</evidence>
<dbReference type="InterPro" id="IPR002124">
    <property type="entry name" value="Cyt_c_oxidase_su5b"/>
</dbReference>